<dbReference type="Pfam" id="PF05170">
    <property type="entry name" value="AsmA"/>
    <property type="match status" value="2"/>
</dbReference>
<name>A0A328B6S5_9CAUL</name>
<keyword evidence="3" id="KW-1185">Reference proteome</keyword>
<organism evidence="2 3">
    <name type="scientific">Phenylobacterium hankyongense</name>
    <dbReference type="NCBI Taxonomy" id="1813876"/>
    <lineage>
        <taxon>Bacteria</taxon>
        <taxon>Pseudomonadati</taxon>
        <taxon>Pseudomonadota</taxon>
        <taxon>Alphaproteobacteria</taxon>
        <taxon>Caulobacterales</taxon>
        <taxon>Caulobacteraceae</taxon>
        <taxon>Phenylobacterium</taxon>
    </lineage>
</organism>
<evidence type="ECO:0000313" key="3">
    <source>
        <dbReference type="Proteomes" id="UP000249842"/>
    </source>
</evidence>
<dbReference type="OrthoDB" id="5749006at2"/>
<comment type="caution">
    <text evidence="2">The sequence shown here is derived from an EMBL/GenBank/DDBJ whole genome shotgun (WGS) entry which is preliminary data.</text>
</comment>
<gene>
    <name evidence="2" type="ORF">DJ021_00480</name>
</gene>
<evidence type="ECO:0000313" key="2">
    <source>
        <dbReference type="EMBL" id="RAK61626.1"/>
    </source>
</evidence>
<accession>A0A328B6S5</accession>
<protein>
    <submittedName>
        <fullName evidence="2">AsmA family protein</fullName>
    </submittedName>
</protein>
<dbReference type="GO" id="GO:0005886">
    <property type="term" value="C:plasma membrane"/>
    <property type="evidence" value="ECO:0007669"/>
    <property type="project" value="TreeGrafter"/>
</dbReference>
<proteinExistence type="predicted"/>
<sequence>MAWIGGVLAVLVLAVAILIAIWDWNWFRGPVARIASARMHREVTIDGPLNVHLWSWQPSATVDGVKVANPGWAGKDKMADIGRIAVQIRLIPLLTGHVDLRLLRFTQPNVRLYRDAQGRANYDFSDGKQKDQPLRLPPIRNFIIDDGHLSYQDAKRGLTFNGTVNAHERLGGDNRGFEMTGRGALNKQPFILQVVGGPLLNIDRKKPYPFDADIRAGDTYVTAKGAVPKPFDLGQFYMNTTARGPDLADLYGLTGVPLPNSPPYSLHARLSRDVHLWRIDGLGGRVGSSDLSGKISVKTGGDRPLLNADLRSNALDFPDLGAVFGGAPKHGKVASPAQVAVARKLQAEQRMLPDATLKVDRIRAIDADVTFKAASIKNAPVNLRSGSVRVKLNAGVLKADPVALDLPQGRITGHVTLDARKAMPVTDLDLRLSNARLEELIPVRIGGANPFGGSLVGRAQLHGTGDSVHKAFANANGQVMLVVPGGEIRQAFAELAGVNVVKGLGLLMSKNQQTTPIRCGVAHFQAVNGVLNADHVVVDTGPVLITGSGTVNMGTERMAFRLQGHSKEFRLVHLLLPITVDGPILRPKLGVQPGQTIAQGGVAVALATLLSPLAAVLPFIDPGLAKDAACGSLMAEGVQHGAPVKSAPATAAH</sequence>
<feature type="domain" description="AsmA" evidence="1">
    <location>
        <begin position="199"/>
        <end position="533"/>
    </location>
</feature>
<dbReference type="InterPro" id="IPR052894">
    <property type="entry name" value="AsmA-related"/>
</dbReference>
<dbReference type="Proteomes" id="UP000249842">
    <property type="component" value="Unassembled WGS sequence"/>
</dbReference>
<dbReference type="PANTHER" id="PTHR30441:SF9">
    <property type="entry name" value="ASMA FAMILY PROTEIN YHJG"/>
    <property type="match status" value="1"/>
</dbReference>
<dbReference type="AlphaFoldDB" id="A0A328B6S5"/>
<dbReference type="GO" id="GO:0090313">
    <property type="term" value="P:regulation of protein targeting to membrane"/>
    <property type="evidence" value="ECO:0007669"/>
    <property type="project" value="TreeGrafter"/>
</dbReference>
<reference evidence="3" key="1">
    <citation type="submission" date="2018-05" db="EMBL/GenBank/DDBJ databases">
        <authorList>
            <person name="Li X."/>
        </authorList>
    </citation>
    <scope>NUCLEOTIDE SEQUENCE [LARGE SCALE GENOMIC DNA]</scope>
    <source>
        <strain evidence="3">HKS-05</strain>
    </source>
</reference>
<dbReference type="PANTHER" id="PTHR30441">
    <property type="entry name" value="DUF748 DOMAIN-CONTAINING PROTEIN"/>
    <property type="match status" value="1"/>
</dbReference>
<dbReference type="EMBL" id="QFYP01000001">
    <property type="protein sequence ID" value="RAK61626.1"/>
    <property type="molecule type" value="Genomic_DNA"/>
</dbReference>
<feature type="domain" description="AsmA" evidence="1">
    <location>
        <begin position="7"/>
        <end position="130"/>
    </location>
</feature>
<dbReference type="InterPro" id="IPR007844">
    <property type="entry name" value="AsmA"/>
</dbReference>
<evidence type="ECO:0000259" key="1">
    <source>
        <dbReference type="Pfam" id="PF05170"/>
    </source>
</evidence>